<dbReference type="EMBL" id="DS469818">
    <property type="protein sequence ID" value="EDO32555.1"/>
    <property type="molecule type" value="Genomic_DNA"/>
</dbReference>
<keyword evidence="5" id="KW-0804">Transcription</keyword>
<dbReference type="Gene3D" id="6.10.140.2200">
    <property type="match status" value="1"/>
</dbReference>
<dbReference type="HOGENOM" id="CLU_2266910_0_0_1"/>
<keyword evidence="4" id="KW-0010">Activator</keyword>
<evidence type="ECO:0000256" key="4">
    <source>
        <dbReference type="ARBA" id="ARBA00023159"/>
    </source>
</evidence>
<dbReference type="Pfam" id="PF04487">
    <property type="entry name" value="CITED"/>
    <property type="match status" value="1"/>
</dbReference>
<accession>A7SUP3</accession>
<sequence length="103" mass="11508">MSTAAYNTWQISTSNSRLVAQQRTNNSVNAMNYYPKKNLAGFANGKRLIIKGERILSACNLKASVRDIDSVDEDILTGLCYAMELDKLYELPDLCVLTDTLEI</sequence>
<reference evidence="7 8" key="1">
    <citation type="journal article" date="2007" name="Science">
        <title>Sea anemone genome reveals ancestral eumetazoan gene repertoire and genomic organization.</title>
        <authorList>
            <person name="Putnam N.H."/>
            <person name="Srivastava M."/>
            <person name="Hellsten U."/>
            <person name="Dirks B."/>
            <person name="Chapman J."/>
            <person name="Salamov A."/>
            <person name="Terry A."/>
            <person name="Shapiro H."/>
            <person name="Lindquist E."/>
            <person name="Kapitonov V.V."/>
            <person name="Jurka J."/>
            <person name="Genikhovich G."/>
            <person name="Grigoriev I.V."/>
            <person name="Lucas S.M."/>
            <person name="Steele R.E."/>
            <person name="Finnerty J.R."/>
            <person name="Technau U."/>
            <person name="Martindale M.Q."/>
            <person name="Rokhsar D.S."/>
        </authorList>
    </citation>
    <scope>NUCLEOTIDE SEQUENCE [LARGE SCALE GENOMIC DNA]</scope>
    <source>
        <strain evidence="8">CH2 X CH6</strain>
    </source>
</reference>
<gene>
    <name evidence="7" type="ORF">NEMVEDRAFT_v1g247514</name>
</gene>
<dbReference type="GO" id="GO:0005634">
    <property type="term" value="C:nucleus"/>
    <property type="evidence" value="ECO:0007669"/>
    <property type="project" value="UniProtKB-SubCell"/>
</dbReference>
<evidence type="ECO:0000256" key="2">
    <source>
        <dbReference type="ARBA" id="ARBA00006967"/>
    </source>
</evidence>
<comment type="similarity">
    <text evidence="2">Belongs to the CITED family.</text>
</comment>
<evidence type="ECO:0000256" key="5">
    <source>
        <dbReference type="ARBA" id="ARBA00023163"/>
    </source>
</evidence>
<comment type="subcellular location">
    <subcellularLocation>
        <location evidence="1">Nucleus</location>
    </subcellularLocation>
</comment>
<keyword evidence="8" id="KW-1185">Reference proteome</keyword>
<name>A7SUP3_NEMVE</name>
<protein>
    <submittedName>
        <fullName evidence="7">Uncharacterized protein</fullName>
    </submittedName>
</protein>
<dbReference type="GO" id="GO:0006355">
    <property type="term" value="P:regulation of DNA-templated transcription"/>
    <property type="evidence" value="ECO:0007669"/>
    <property type="project" value="InterPro"/>
</dbReference>
<keyword evidence="6" id="KW-0539">Nucleus</keyword>
<keyword evidence="3" id="KW-0805">Transcription regulation</keyword>
<proteinExistence type="inferred from homology"/>
<evidence type="ECO:0000256" key="1">
    <source>
        <dbReference type="ARBA" id="ARBA00004123"/>
    </source>
</evidence>
<evidence type="ECO:0000256" key="6">
    <source>
        <dbReference type="ARBA" id="ARBA00023242"/>
    </source>
</evidence>
<evidence type="ECO:0000256" key="3">
    <source>
        <dbReference type="ARBA" id="ARBA00023015"/>
    </source>
</evidence>
<evidence type="ECO:0000313" key="7">
    <source>
        <dbReference type="EMBL" id="EDO32555.1"/>
    </source>
</evidence>
<dbReference type="AlphaFoldDB" id="A7SUP3"/>
<dbReference type="InterPro" id="IPR007576">
    <property type="entry name" value="CITED"/>
</dbReference>
<organism evidence="7 8">
    <name type="scientific">Nematostella vectensis</name>
    <name type="common">Starlet sea anemone</name>
    <dbReference type="NCBI Taxonomy" id="45351"/>
    <lineage>
        <taxon>Eukaryota</taxon>
        <taxon>Metazoa</taxon>
        <taxon>Cnidaria</taxon>
        <taxon>Anthozoa</taxon>
        <taxon>Hexacorallia</taxon>
        <taxon>Actiniaria</taxon>
        <taxon>Edwardsiidae</taxon>
        <taxon>Nematostella</taxon>
    </lineage>
</organism>
<dbReference type="InParanoid" id="A7SUP3"/>
<dbReference type="Proteomes" id="UP000001593">
    <property type="component" value="Unassembled WGS sequence"/>
</dbReference>
<evidence type="ECO:0000313" key="8">
    <source>
        <dbReference type="Proteomes" id="UP000001593"/>
    </source>
</evidence>